<feature type="compositionally biased region" description="Polar residues" evidence="1">
    <location>
        <begin position="297"/>
        <end position="309"/>
    </location>
</feature>
<reference evidence="4" key="1">
    <citation type="submission" date="2021-05" db="EMBL/GenBank/DDBJ databases">
        <title>Complete genome sequence of the cellulolytic planctomycete Telmatocola sphagniphila SP2T and characterization of the first cellulase from planctomycetes.</title>
        <authorList>
            <person name="Rakitin A.L."/>
            <person name="Beletsky A.V."/>
            <person name="Naumoff D.G."/>
            <person name="Kulichevskaya I.S."/>
            <person name="Mardanov A.V."/>
            <person name="Ravin N.V."/>
            <person name="Dedysh S.N."/>
        </authorList>
    </citation>
    <scope>NUCLEOTIDE SEQUENCE</scope>
    <source>
        <strain evidence="4">SP2T</strain>
    </source>
</reference>
<dbReference type="Gene3D" id="2.60.120.560">
    <property type="entry name" value="Exo-inulinase, domain 1"/>
    <property type="match status" value="1"/>
</dbReference>
<dbReference type="PANTHER" id="PTHR33546">
    <property type="entry name" value="LARGE, MULTIFUNCTIONAL SECRETED PROTEIN-RELATED"/>
    <property type="match status" value="1"/>
</dbReference>
<feature type="chain" id="PRO_5034764187" evidence="2">
    <location>
        <begin position="26"/>
        <end position="345"/>
    </location>
</feature>
<dbReference type="Pfam" id="PF06439">
    <property type="entry name" value="3keto-disac_hyd"/>
    <property type="match status" value="1"/>
</dbReference>
<dbReference type="PANTHER" id="PTHR33546:SF1">
    <property type="entry name" value="LARGE, MULTIFUNCTIONAL SECRETED PROTEIN"/>
    <property type="match status" value="1"/>
</dbReference>
<dbReference type="KEGG" id="tsph:KIH39_26060"/>
<evidence type="ECO:0000259" key="3">
    <source>
        <dbReference type="Pfam" id="PF06439"/>
    </source>
</evidence>
<dbReference type="Proteomes" id="UP000676194">
    <property type="component" value="Chromosome"/>
</dbReference>
<sequence>MRRLFFGLALLASASIMAYSSNSTAQEKQKTDKVRAYLQPKEAGPDFENQGEYVGEVTENGKTEKVGLQLISKGDGKFQGRILRDGLPGDGWNGKDSLAITGLTNGDKVELDFDLKGEKNQVGTVSGGQAVLKKGEISLTLKKVERKSPTLGAKPPEGALVLFDKPEDLKANWNGGKIAELPDGKFLQVAGNVKTKKAFTNYKMHVEFRLPYMPRSSGQGRGNSGVYMQDRYEIQVLDSFALKGENNECGGIYTIAAPKVNMCLPPLQWQTYDIEFKAAEYDSAGKKTKNAHVTVSQNGTLIQENQEIPKSTGGGQDESPKPGPIQLQDHGDPVVYRNIWIVEQK</sequence>
<keyword evidence="2" id="KW-0732">Signal</keyword>
<dbReference type="AlphaFoldDB" id="A0A8E6B6W0"/>
<evidence type="ECO:0000256" key="1">
    <source>
        <dbReference type="SAM" id="MobiDB-lite"/>
    </source>
</evidence>
<protein>
    <submittedName>
        <fullName evidence="4">DUF1080 domain-containing protein</fullName>
    </submittedName>
</protein>
<organism evidence="4 5">
    <name type="scientific">Telmatocola sphagniphila</name>
    <dbReference type="NCBI Taxonomy" id="1123043"/>
    <lineage>
        <taxon>Bacteria</taxon>
        <taxon>Pseudomonadati</taxon>
        <taxon>Planctomycetota</taxon>
        <taxon>Planctomycetia</taxon>
        <taxon>Gemmatales</taxon>
        <taxon>Gemmataceae</taxon>
    </lineage>
</organism>
<evidence type="ECO:0000313" key="4">
    <source>
        <dbReference type="EMBL" id="QVL32256.1"/>
    </source>
</evidence>
<dbReference type="InterPro" id="IPR010496">
    <property type="entry name" value="AL/BT2_dom"/>
</dbReference>
<dbReference type="GO" id="GO:0016787">
    <property type="term" value="F:hydrolase activity"/>
    <property type="evidence" value="ECO:0007669"/>
    <property type="project" value="InterPro"/>
</dbReference>
<dbReference type="EMBL" id="CP074694">
    <property type="protein sequence ID" value="QVL32256.1"/>
    <property type="molecule type" value="Genomic_DNA"/>
</dbReference>
<proteinExistence type="predicted"/>
<feature type="signal peptide" evidence="2">
    <location>
        <begin position="1"/>
        <end position="25"/>
    </location>
</feature>
<feature type="region of interest" description="Disordered" evidence="1">
    <location>
        <begin position="297"/>
        <end position="331"/>
    </location>
</feature>
<evidence type="ECO:0000256" key="2">
    <source>
        <dbReference type="SAM" id="SignalP"/>
    </source>
</evidence>
<keyword evidence="5" id="KW-1185">Reference proteome</keyword>
<dbReference type="RefSeq" id="WP_213497038.1">
    <property type="nucleotide sequence ID" value="NZ_CP074694.1"/>
</dbReference>
<name>A0A8E6B6W0_9BACT</name>
<accession>A0A8E6B6W0</accession>
<gene>
    <name evidence="4" type="ORF">KIH39_26060</name>
</gene>
<evidence type="ECO:0000313" key="5">
    <source>
        <dbReference type="Proteomes" id="UP000676194"/>
    </source>
</evidence>
<feature type="domain" description="3-keto-alpha-glucoside-1,2-lyase/3-keto-2-hydroxy-glucal hydratase" evidence="3">
    <location>
        <begin position="161"/>
        <end position="341"/>
    </location>
</feature>